<name>A0A2N5UY08_9BASI</name>
<evidence type="ECO:0000313" key="3">
    <source>
        <dbReference type="Proteomes" id="UP000235388"/>
    </source>
</evidence>
<dbReference type="EMBL" id="PGCJ01000156">
    <property type="protein sequence ID" value="PLW42622.1"/>
    <property type="molecule type" value="Genomic_DNA"/>
</dbReference>
<keyword evidence="3" id="KW-1185">Reference proteome</keyword>
<protein>
    <submittedName>
        <fullName evidence="2">Uncharacterized protein</fullName>
    </submittedName>
</protein>
<feature type="region of interest" description="Disordered" evidence="1">
    <location>
        <begin position="1"/>
        <end position="89"/>
    </location>
</feature>
<evidence type="ECO:0000313" key="2">
    <source>
        <dbReference type="EMBL" id="PLW42622.1"/>
    </source>
</evidence>
<comment type="caution">
    <text evidence="2">The sequence shown here is derived from an EMBL/GenBank/DDBJ whole genome shotgun (WGS) entry which is preliminary data.</text>
</comment>
<dbReference type="AlphaFoldDB" id="A0A2N5UY08"/>
<sequence>MQPTIKCECPEDQLQTQSQAAPSDIAPQAAAAAEPTAPAAHTTAASGPPAASSTCEPAKSSPGKKKPRHSAPTRVEIRVSLNALHKFTT</sequence>
<dbReference type="Proteomes" id="UP000235388">
    <property type="component" value="Unassembled WGS sequence"/>
</dbReference>
<organism evidence="2 3">
    <name type="scientific">Puccinia coronata f. sp. avenae</name>
    <dbReference type="NCBI Taxonomy" id="200324"/>
    <lineage>
        <taxon>Eukaryota</taxon>
        <taxon>Fungi</taxon>
        <taxon>Dikarya</taxon>
        <taxon>Basidiomycota</taxon>
        <taxon>Pucciniomycotina</taxon>
        <taxon>Pucciniomycetes</taxon>
        <taxon>Pucciniales</taxon>
        <taxon>Pucciniaceae</taxon>
        <taxon>Puccinia</taxon>
    </lineage>
</organism>
<feature type="compositionally biased region" description="Low complexity" evidence="1">
    <location>
        <begin position="20"/>
        <end position="54"/>
    </location>
</feature>
<feature type="compositionally biased region" description="Basic residues" evidence="1">
    <location>
        <begin position="62"/>
        <end position="71"/>
    </location>
</feature>
<evidence type="ECO:0000256" key="1">
    <source>
        <dbReference type="SAM" id="MobiDB-lite"/>
    </source>
</evidence>
<reference evidence="2 3" key="1">
    <citation type="submission" date="2017-11" db="EMBL/GenBank/DDBJ databases">
        <title>De novo assembly and phasing of dikaryotic genomes from two isolates of Puccinia coronata f. sp. avenae, the causal agent of oat crown rust.</title>
        <authorList>
            <person name="Miller M.E."/>
            <person name="Zhang Y."/>
            <person name="Omidvar V."/>
            <person name="Sperschneider J."/>
            <person name="Schwessinger B."/>
            <person name="Raley C."/>
            <person name="Palmer J.M."/>
            <person name="Garnica D."/>
            <person name="Upadhyaya N."/>
            <person name="Rathjen J."/>
            <person name="Taylor J.M."/>
            <person name="Park R.F."/>
            <person name="Dodds P.N."/>
            <person name="Hirsch C.D."/>
            <person name="Kianian S.F."/>
            <person name="Figueroa M."/>
        </authorList>
    </citation>
    <scope>NUCLEOTIDE SEQUENCE [LARGE SCALE GENOMIC DNA]</scope>
    <source>
        <strain evidence="2">12NC29</strain>
    </source>
</reference>
<accession>A0A2N5UY08</accession>
<gene>
    <name evidence="2" type="ORF">PCANC_11769</name>
</gene>
<proteinExistence type="predicted"/>